<dbReference type="GO" id="GO:0006654">
    <property type="term" value="P:phosphatidic acid biosynthetic process"/>
    <property type="evidence" value="ECO:0007669"/>
    <property type="project" value="TreeGrafter"/>
</dbReference>
<name>A0A0M5KYH1_9GAMM</name>
<dbReference type="Pfam" id="PF01553">
    <property type="entry name" value="Acyltransferase"/>
    <property type="match status" value="1"/>
</dbReference>
<dbReference type="KEGG" id="tsn:W908_03960"/>
<dbReference type="PATRIC" id="fig|1125411.7.peg.774"/>
<keyword evidence="4" id="KW-0812">Transmembrane</keyword>
<protein>
    <submittedName>
        <fullName evidence="6">1-acyl-sn-glycerol-3-phosphate acyltransferase</fullName>
    </submittedName>
</protein>
<keyword evidence="4" id="KW-1133">Transmembrane helix</keyword>
<dbReference type="Proteomes" id="UP000068905">
    <property type="component" value="Chromosome"/>
</dbReference>
<keyword evidence="2 6" id="KW-0808">Transferase</keyword>
<evidence type="ECO:0000259" key="5">
    <source>
        <dbReference type="SMART" id="SM00563"/>
    </source>
</evidence>
<dbReference type="RefSeq" id="WP_053820017.1">
    <property type="nucleotide sequence ID" value="NZ_CP006911.1"/>
</dbReference>
<comment type="pathway">
    <text evidence="1">Lipid metabolism.</text>
</comment>
<dbReference type="STRING" id="1125411.W908_03960"/>
<dbReference type="SUPFAM" id="SSF69593">
    <property type="entry name" value="Glycerol-3-phosphate (1)-acyltransferase"/>
    <property type="match status" value="1"/>
</dbReference>
<keyword evidence="4" id="KW-0472">Membrane</keyword>
<reference evidence="6 7" key="1">
    <citation type="journal article" date="2015" name="Genome Announc.">
        <title>Genome Sequence of 'Candidatus Thioglobus singularis' Strain PS1, a Mixotroph from the SUP05 Clade of Marine Gammaproteobacteria.</title>
        <authorList>
            <person name="Marshall K.T."/>
            <person name="Morris R.M."/>
        </authorList>
    </citation>
    <scope>NUCLEOTIDE SEQUENCE [LARGE SCALE GENOMIC DNA]</scope>
    <source>
        <strain evidence="6 7">PS1</strain>
    </source>
</reference>
<proteinExistence type="predicted"/>
<keyword evidence="3 6" id="KW-0012">Acyltransferase</keyword>
<feature type="transmembrane region" description="Helical" evidence="4">
    <location>
        <begin position="7"/>
        <end position="29"/>
    </location>
</feature>
<evidence type="ECO:0000256" key="2">
    <source>
        <dbReference type="ARBA" id="ARBA00022679"/>
    </source>
</evidence>
<dbReference type="CDD" id="cd07989">
    <property type="entry name" value="LPLAT_AGPAT-like"/>
    <property type="match status" value="1"/>
</dbReference>
<organism evidence="6 7">
    <name type="scientific">Candidatus Pseudothioglobus singularis PS1</name>
    <dbReference type="NCBI Taxonomy" id="1125411"/>
    <lineage>
        <taxon>Bacteria</taxon>
        <taxon>Pseudomonadati</taxon>
        <taxon>Pseudomonadota</taxon>
        <taxon>Gammaproteobacteria</taxon>
        <taxon>Candidatus Pseudothioglobaceae</taxon>
        <taxon>Candidatus Pseudothioglobus</taxon>
    </lineage>
</organism>
<dbReference type="PANTHER" id="PTHR10434:SF40">
    <property type="entry name" value="1-ACYL-SN-GLYCEROL-3-PHOSPHATE ACYLTRANSFERASE"/>
    <property type="match status" value="1"/>
</dbReference>
<evidence type="ECO:0000256" key="3">
    <source>
        <dbReference type="ARBA" id="ARBA00023315"/>
    </source>
</evidence>
<evidence type="ECO:0000313" key="7">
    <source>
        <dbReference type="Proteomes" id="UP000068905"/>
    </source>
</evidence>
<gene>
    <name evidence="6" type="ORF">W908_03960</name>
</gene>
<evidence type="ECO:0000256" key="1">
    <source>
        <dbReference type="ARBA" id="ARBA00005189"/>
    </source>
</evidence>
<dbReference type="AlphaFoldDB" id="A0A0M5KYH1"/>
<dbReference type="InterPro" id="IPR002123">
    <property type="entry name" value="Plipid/glycerol_acylTrfase"/>
</dbReference>
<accession>A0A0M5KYH1</accession>
<keyword evidence="7" id="KW-1185">Reference proteome</keyword>
<evidence type="ECO:0000256" key="4">
    <source>
        <dbReference type="SAM" id="Phobius"/>
    </source>
</evidence>
<feature type="domain" description="Phospholipid/glycerol acyltransferase" evidence="5">
    <location>
        <begin position="71"/>
        <end position="185"/>
    </location>
</feature>
<dbReference type="SMART" id="SM00563">
    <property type="entry name" value="PlsC"/>
    <property type="match status" value="1"/>
</dbReference>
<sequence length="234" mass="26386">MILLRSLLYFVGSIISLILITLIGFLLVFSSYPTRQKFLSQWAIFCIWWLKITVNIKTKVIGQENIIKSSSIIVSNHQSTWETLAFQTIFPAHTWVLKRELLWLPVFGWSLALLKPIIINRGDKLNAIKKVINQGADRLNKGISVVIYPEGTRQPYGELGAYQNGGSAIAKKTGHSITPVYHNAGRLWPKGSFLKKPGVITVVIGEAIPNSNLKTSEVTDQIRKWTLVQENKFK</sequence>
<dbReference type="EMBL" id="CP006911">
    <property type="protein sequence ID" value="ALE01803.1"/>
    <property type="molecule type" value="Genomic_DNA"/>
</dbReference>
<evidence type="ECO:0000313" key="6">
    <source>
        <dbReference type="EMBL" id="ALE01803.1"/>
    </source>
</evidence>
<dbReference type="PANTHER" id="PTHR10434">
    <property type="entry name" value="1-ACYL-SN-GLYCEROL-3-PHOSPHATE ACYLTRANSFERASE"/>
    <property type="match status" value="1"/>
</dbReference>
<dbReference type="GO" id="GO:0003841">
    <property type="term" value="F:1-acylglycerol-3-phosphate O-acyltransferase activity"/>
    <property type="evidence" value="ECO:0007669"/>
    <property type="project" value="TreeGrafter"/>
</dbReference>